<dbReference type="EMBL" id="JACGAN010000008">
    <property type="protein sequence ID" value="MBA5746709.1"/>
    <property type="molecule type" value="Genomic_DNA"/>
</dbReference>
<proteinExistence type="predicted"/>
<sequence length="88" mass="10078">MKLISTTPVEENFSTPAWLQSIGYKPNIDYSLLAECYDSPAYAIYKLDNDVFTTYTAVAVFGNLYIFEMDKGSRDIEQEFEQEISTLI</sequence>
<dbReference type="RefSeq" id="WP_182023418.1">
    <property type="nucleotide sequence ID" value="NZ_JACGAM010000008.1"/>
</dbReference>
<protein>
    <submittedName>
        <fullName evidence="1">Uncharacterized protein</fullName>
    </submittedName>
</protein>
<keyword evidence="2" id="KW-1185">Reference proteome</keyword>
<name>A0ABR5ZY93_9LACT</name>
<evidence type="ECO:0000313" key="1">
    <source>
        <dbReference type="EMBL" id="MBA5746709.1"/>
    </source>
</evidence>
<reference evidence="1 2" key="1">
    <citation type="submission" date="2020-07" db="EMBL/GenBank/DDBJ databases">
        <title>Draft Genome Sequences of Lactobacillales Isolated from the International Space Station.</title>
        <authorList>
            <person name="Bharadwaj A.R."/>
            <person name="Singh N.K."/>
            <person name="Wood J.M."/>
            <person name="Debieu M."/>
            <person name="O'Hara N.B."/>
            <person name="Karouia F."/>
            <person name="Mason C.E."/>
            <person name="Venkateswaran K."/>
        </authorList>
    </citation>
    <scope>NUCLEOTIDE SEQUENCE [LARGE SCALE GENOMIC DNA]</scope>
    <source>
        <strain evidence="1 2">151250015-1-258-55</strain>
    </source>
</reference>
<evidence type="ECO:0000313" key="2">
    <source>
        <dbReference type="Proteomes" id="UP000540056"/>
    </source>
</evidence>
<gene>
    <name evidence="1" type="ORF">H3232_05830</name>
</gene>
<comment type="caution">
    <text evidence="1">The sequence shown here is derived from an EMBL/GenBank/DDBJ whole genome shotgun (WGS) entry which is preliminary data.</text>
</comment>
<accession>A0ABR5ZY93</accession>
<organism evidence="1 2">
    <name type="scientific">Aerococcus urinaeequi</name>
    <dbReference type="NCBI Taxonomy" id="51665"/>
    <lineage>
        <taxon>Bacteria</taxon>
        <taxon>Bacillati</taxon>
        <taxon>Bacillota</taxon>
        <taxon>Bacilli</taxon>
        <taxon>Lactobacillales</taxon>
        <taxon>Aerococcaceae</taxon>
        <taxon>Aerococcus</taxon>
    </lineage>
</organism>
<dbReference type="Proteomes" id="UP000540056">
    <property type="component" value="Unassembled WGS sequence"/>
</dbReference>